<name>A0ACC2FBL4_DALPE</name>
<accession>A0ACC2FBL4</accession>
<keyword evidence="2" id="KW-1185">Reference proteome</keyword>
<sequence length="456" mass="51291">MAMECIKTCCKRSLGKDKEIVPQVITVKVPAAKAPSADPRRRVRVSEDYLLSKLPPDGKEIPFVLPTLKTSYIQPRRSRYSNYHSSSLHNSARSNYRERKAQLSEASQVVYNPDSSPKLSTLKRNSCDSEGGYKEGLSKSMFDLSNSPSPQSCIQRYDSVSSFQSSSASSSMKESIESSRSLESITLSGDERKQRDMGRVCVRLSYHETLEQVWITLVQCEDMACSEQQKFSLKGIITTTKPVSFKSSVKEGSADPIFMETFVFALRLQQLRCSALVLQLQTHQPRKRTAAQCFLSLRQLGPEETQHWLVLNPPSKSPVCHATLHLATCFQPVTGRVQLQVLAAQNLPAPLSHAFFVKIEMQHLDRVVLKKKTHALKSSNGQLTWTESFFFPLAALDECFQLSVKLYSRSSVRRKHYLGQVLLGMDSPTQEATDQWRDSIAHPEKVVAVWHGLSET</sequence>
<dbReference type="Proteomes" id="UP001157502">
    <property type="component" value="Chromosome 30"/>
</dbReference>
<dbReference type="EMBL" id="CM055757">
    <property type="protein sequence ID" value="KAJ7988762.1"/>
    <property type="molecule type" value="Genomic_DNA"/>
</dbReference>
<reference evidence="1" key="1">
    <citation type="submission" date="2021-05" db="EMBL/GenBank/DDBJ databases">
        <authorList>
            <person name="Pan Q."/>
            <person name="Jouanno E."/>
            <person name="Zahm M."/>
            <person name="Klopp C."/>
            <person name="Cabau C."/>
            <person name="Louis A."/>
            <person name="Berthelot C."/>
            <person name="Parey E."/>
            <person name="Roest Crollius H."/>
            <person name="Montfort J."/>
            <person name="Robinson-Rechavi M."/>
            <person name="Bouchez O."/>
            <person name="Lampietro C."/>
            <person name="Lopez Roques C."/>
            <person name="Donnadieu C."/>
            <person name="Postlethwait J."/>
            <person name="Bobe J."/>
            <person name="Dillon D."/>
            <person name="Chandos A."/>
            <person name="von Hippel F."/>
            <person name="Guiguen Y."/>
        </authorList>
    </citation>
    <scope>NUCLEOTIDE SEQUENCE</scope>
    <source>
        <strain evidence="1">YG-Jan2019</strain>
    </source>
</reference>
<organism evidence="1 2">
    <name type="scientific">Dallia pectoralis</name>
    <name type="common">Alaska blackfish</name>
    <dbReference type="NCBI Taxonomy" id="75939"/>
    <lineage>
        <taxon>Eukaryota</taxon>
        <taxon>Metazoa</taxon>
        <taxon>Chordata</taxon>
        <taxon>Craniata</taxon>
        <taxon>Vertebrata</taxon>
        <taxon>Euteleostomi</taxon>
        <taxon>Actinopterygii</taxon>
        <taxon>Neopterygii</taxon>
        <taxon>Teleostei</taxon>
        <taxon>Protacanthopterygii</taxon>
        <taxon>Esociformes</taxon>
        <taxon>Umbridae</taxon>
        <taxon>Dallia</taxon>
    </lineage>
</organism>
<proteinExistence type="predicted"/>
<evidence type="ECO:0000313" key="1">
    <source>
        <dbReference type="EMBL" id="KAJ7988762.1"/>
    </source>
</evidence>
<evidence type="ECO:0000313" key="2">
    <source>
        <dbReference type="Proteomes" id="UP001157502"/>
    </source>
</evidence>
<protein>
    <submittedName>
        <fullName evidence="1">Uncharacterized protein</fullName>
    </submittedName>
</protein>
<comment type="caution">
    <text evidence="1">The sequence shown here is derived from an EMBL/GenBank/DDBJ whole genome shotgun (WGS) entry which is preliminary data.</text>
</comment>
<gene>
    <name evidence="1" type="ORF">DPEC_G00312580</name>
</gene>